<name>A0A4Q0A0F3_9FUNG</name>
<dbReference type="STRING" id="215637.A0A4Q0A0F3"/>
<comment type="similarity">
    <text evidence="1">Belongs to the phosducin family.</text>
</comment>
<evidence type="ECO:0000256" key="1">
    <source>
        <dbReference type="ARBA" id="ARBA00009686"/>
    </source>
</evidence>
<dbReference type="PANTHER" id="PTHR21148">
    <property type="entry name" value="THIOREDOXIN DOMAIN-CONTAINING PROTEIN 9"/>
    <property type="match status" value="1"/>
</dbReference>
<dbReference type="Proteomes" id="UP000268162">
    <property type="component" value="Unassembled WGS sequence"/>
</dbReference>
<dbReference type="Gene3D" id="3.40.30.10">
    <property type="entry name" value="Glutaredoxin"/>
    <property type="match status" value="1"/>
</dbReference>
<gene>
    <name evidence="4" type="ORF">BJ085DRAFT_37358</name>
</gene>
<proteinExistence type="inferred from homology"/>
<reference evidence="5" key="1">
    <citation type="journal article" date="2018" name="Nat. Microbiol.">
        <title>Leveraging single-cell genomics to expand the fungal tree of life.</title>
        <authorList>
            <person name="Ahrendt S.R."/>
            <person name="Quandt C.A."/>
            <person name="Ciobanu D."/>
            <person name="Clum A."/>
            <person name="Salamov A."/>
            <person name="Andreopoulos B."/>
            <person name="Cheng J.F."/>
            <person name="Woyke T."/>
            <person name="Pelin A."/>
            <person name="Henrissat B."/>
            <person name="Reynolds N.K."/>
            <person name="Benny G.L."/>
            <person name="Smith M.E."/>
            <person name="James T.Y."/>
            <person name="Grigoriev I.V."/>
        </authorList>
    </citation>
    <scope>NUCLEOTIDE SEQUENCE [LARGE SCALE GENOMIC DNA]</scope>
    <source>
        <strain evidence="5">RSA 468</strain>
    </source>
</reference>
<dbReference type="Pfam" id="PF02114">
    <property type="entry name" value="Phosducin"/>
    <property type="match status" value="1"/>
</dbReference>
<dbReference type="InterPro" id="IPR024253">
    <property type="entry name" value="Phosducin_thioredoxin-like_dom"/>
</dbReference>
<feature type="compositionally biased region" description="Basic and acidic residues" evidence="2">
    <location>
        <begin position="196"/>
        <end position="208"/>
    </location>
</feature>
<keyword evidence="5" id="KW-1185">Reference proteome</keyword>
<feature type="region of interest" description="Disordered" evidence="2">
    <location>
        <begin position="184"/>
        <end position="255"/>
    </location>
</feature>
<evidence type="ECO:0000313" key="5">
    <source>
        <dbReference type="Proteomes" id="UP000268162"/>
    </source>
</evidence>
<sequence length="255" mass="28888">MASPGPSRSHQDNIADRLAFRAIENPDQEDEDSLFDELEKDDELAGYREQRLEALKKQMAELGEMKAKDHGQYTEILDEKSAIKLMTSTELCVLHFYHPEFRRCMIIDKHLKTLSAKYFTTKFFKINVANAPFLVTKLKIQILPCVIPIVDAIAGRRLVGFEDLGNHDDFKTAELETFLLNTGVLRNPRPPKSNMKGRDSDDENHSSDEDYMEDDTQRSSTRQRHNNGFIGSASSRSSKQRGVAGSDGEDGDEFA</sequence>
<dbReference type="InterPro" id="IPR036249">
    <property type="entry name" value="Thioredoxin-like_sf"/>
</dbReference>
<dbReference type="SUPFAM" id="SSF52833">
    <property type="entry name" value="Thioredoxin-like"/>
    <property type="match status" value="1"/>
</dbReference>
<accession>A0A4Q0A0F3</accession>
<feature type="domain" description="Phosducin" evidence="3">
    <location>
        <begin position="36"/>
        <end position="186"/>
    </location>
</feature>
<dbReference type="AlphaFoldDB" id="A0A4Q0A0F3"/>
<evidence type="ECO:0000259" key="3">
    <source>
        <dbReference type="Pfam" id="PF02114"/>
    </source>
</evidence>
<protein>
    <submittedName>
        <fullName evidence="4">Thioredoxin-like protein</fullName>
    </submittedName>
</protein>
<dbReference type="CDD" id="cd02989">
    <property type="entry name" value="Phd_like_TxnDC9"/>
    <property type="match status" value="1"/>
</dbReference>
<evidence type="ECO:0000313" key="4">
    <source>
        <dbReference type="EMBL" id="RKP39515.1"/>
    </source>
</evidence>
<dbReference type="EMBL" id="ML002265">
    <property type="protein sequence ID" value="RKP39515.1"/>
    <property type="molecule type" value="Genomic_DNA"/>
</dbReference>
<organism evidence="4 5">
    <name type="scientific">Dimargaris cristalligena</name>
    <dbReference type="NCBI Taxonomy" id="215637"/>
    <lineage>
        <taxon>Eukaryota</taxon>
        <taxon>Fungi</taxon>
        <taxon>Fungi incertae sedis</taxon>
        <taxon>Zoopagomycota</taxon>
        <taxon>Kickxellomycotina</taxon>
        <taxon>Dimargaritomycetes</taxon>
        <taxon>Dimargaritales</taxon>
        <taxon>Dimargaritaceae</taxon>
        <taxon>Dimargaris</taxon>
    </lineage>
</organism>
<evidence type="ECO:0000256" key="2">
    <source>
        <dbReference type="SAM" id="MobiDB-lite"/>
    </source>
</evidence>